<proteinExistence type="predicted"/>
<gene>
    <name evidence="1" type="ORF">DFR40_0787</name>
</gene>
<dbReference type="EMBL" id="RBXP01000011">
    <property type="protein sequence ID" value="RKT60648.1"/>
    <property type="molecule type" value="Genomic_DNA"/>
</dbReference>
<dbReference type="AlphaFoldDB" id="A0A495WL84"/>
<keyword evidence="2" id="KW-1185">Reference proteome</keyword>
<reference evidence="1 2" key="1">
    <citation type="submission" date="2018-10" db="EMBL/GenBank/DDBJ databases">
        <title>Genomic Encyclopedia of Type Strains, Phase IV (KMG-IV): sequencing the most valuable type-strain genomes for metagenomic binning, comparative biology and taxonomic classification.</title>
        <authorList>
            <person name="Goeker M."/>
        </authorList>
    </citation>
    <scope>NUCLEOTIDE SEQUENCE [LARGE SCALE GENOMIC DNA]</scope>
    <source>
        <strain evidence="1 2">DSM 23841</strain>
    </source>
</reference>
<dbReference type="Proteomes" id="UP000270626">
    <property type="component" value="Unassembled WGS sequence"/>
</dbReference>
<dbReference type="RefSeq" id="WP_121457156.1">
    <property type="nucleotide sequence ID" value="NZ_RBXP01000011.1"/>
</dbReference>
<dbReference type="OrthoDB" id="9181235at2"/>
<evidence type="ECO:0000313" key="1">
    <source>
        <dbReference type="EMBL" id="RKT60648.1"/>
    </source>
</evidence>
<name>A0A495WL84_9RHOO</name>
<organism evidence="1 2">
    <name type="scientific">Azonexus fungiphilus</name>
    <dbReference type="NCBI Taxonomy" id="146940"/>
    <lineage>
        <taxon>Bacteria</taxon>
        <taxon>Pseudomonadati</taxon>
        <taxon>Pseudomonadota</taxon>
        <taxon>Betaproteobacteria</taxon>
        <taxon>Rhodocyclales</taxon>
        <taxon>Azonexaceae</taxon>
        <taxon>Azonexus</taxon>
    </lineage>
</organism>
<protein>
    <submittedName>
        <fullName evidence="1">DUF2917 family protein</fullName>
    </submittedName>
</protein>
<accession>A0A495WL84</accession>
<evidence type="ECO:0000313" key="2">
    <source>
        <dbReference type="Proteomes" id="UP000270626"/>
    </source>
</evidence>
<comment type="caution">
    <text evidence="1">The sequence shown here is derived from an EMBL/GenBank/DDBJ whole genome shotgun (WGS) entry which is preliminary data.</text>
</comment>
<dbReference type="Pfam" id="PF11142">
    <property type="entry name" value="DUF2917"/>
    <property type="match status" value="1"/>
</dbReference>
<sequence length="109" mass="11905">MKIDLGNRELYLREHCPLRLSDAPGISVRCTKGVLWLTVTGDAGDIILASGETHRIRGNGRIVIESVGGDARLRFERSASERLLRALAWLADKLRAQAGKLVANGRLTA</sequence>
<dbReference type="InterPro" id="IPR021317">
    <property type="entry name" value="DUF2917"/>
</dbReference>